<accession>A0A4P8IYI5</accession>
<dbReference type="Gene3D" id="3.40.50.300">
    <property type="entry name" value="P-loop containing nucleotide triphosphate hydrolases"/>
    <property type="match status" value="1"/>
</dbReference>
<dbReference type="OrthoDB" id="9811176at2"/>
<dbReference type="InterPro" id="IPR027417">
    <property type="entry name" value="P-loop_NTPase"/>
</dbReference>
<dbReference type="SUPFAM" id="SSF52540">
    <property type="entry name" value="P-loop containing nucleoside triphosphate hydrolases"/>
    <property type="match status" value="1"/>
</dbReference>
<dbReference type="KEGG" id="tvl:FAZ95_36950"/>
<sequence length="237" mass="25692">MSVASVHAEEIHPYVWRASQLAAPVSRTVASGFADLDRELPGGGWPTGSLIELMIPQPGCGELRLLRPALATLAARPLIFLQPPHRLQPAAFDWWGLPTRNLTVLKAANTADALWATEQVLHAGTAGAVLLWQSQIRAEALRRMQLAAQRSDSLFILFRPLAAAASTSPSPLRLLVAPFSSGISVSFVKRRGPSRDESLFVPLAPSPILFDRNALDRSSSAPPRPRELSPELVHDIV</sequence>
<keyword evidence="2" id="KW-1185">Reference proteome</keyword>
<dbReference type="InterPro" id="IPR017166">
    <property type="entry name" value="UCP037290"/>
</dbReference>
<reference evidence="1 2" key="1">
    <citation type="submission" date="2019-05" db="EMBL/GenBank/DDBJ databases">
        <title>Burkholderia sp. DHOD12, isolated from subtropical forest soil.</title>
        <authorList>
            <person name="Gao Z.-H."/>
            <person name="Qiu L.-H."/>
        </authorList>
    </citation>
    <scope>NUCLEOTIDE SEQUENCE [LARGE SCALE GENOMIC DNA]</scope>
    <source>
        <strain evidence="1 2">DHOD12</strain>
    </source>
</reference>
<dbReference type="PIRSF" id="PIRSF037290">
    <property type="entry name" value="UCP037290"/>
    <property type="match status" value="1"/>
</dbReference>
<dbReference type="EMBL" id="CP040078">
    <property type="protein sequence ID" value="QCP54488.1"/>
    <property type="molecule type" value="Genomic_DNA"/>
</dbReference>
<evidence type="ECO:0000313" key="1">
    <source>
        <dbReference type="EMBL" id="QCP54488.1"/>
    </source>
</evidence>
<name>A0A4P8IYI5_9BURK</name>
<proteinExistence type="predicted"/>
<dbReference type="AlphaFoldDB" id="A0A4P8IYI5"/>
<dbReference type="RefSeq" id="WP_137337249.1">
    <property type="nucleotide sequence ID" value="NZ_CP040078.1"/>
</dbReference>
<dbReference type="NCBIfam" id="NF033429">
    <property type="entry name" value="ImuA_translesion"/>
    <property type="match status" value="1"/>
</dbReference>
<organism evidence="1 2">
    <name type="scientific">Trinickia violacea</name>
    <dbReference type="NCBI Taxonomy" id="2571746"/>
    <lineage>
        <taxon>Bacteria</taxon>
        <taxon>Pseudomonadati</taxon>
        <taxon>Pseudomonadota</taxon>
        <taxon>Betaproteobacteria</taxon>
        <taxon>Burkholderiales</taxon>
        <taxon>Burkholderiaceae</taxon>
        <taxon>Trinickia</taxon>
    </lineage>
</organism>
<protein>
    <submittedName>
        <fullName evidence="1">Translesion DNA synthesis-associated protein ImuA</fullName>
    </submittedName>
</protein>
<gene>
    <name evidence="1" type="primary">imuA</name>
    <name evidence="1" type="ORF">FAZ95_36950</name>
</gene>
<dbReference type="Proteomes" id="UP000298656">
    <property type="component" value="Chromosome 2"/>
</dbReference>
<dbReference type="InterPro" id="IPR047610">
    <property type="entry name" value="ImuA_translesion"/>
</dbReference>
<evidence type="ECO:0000313" key="2">
    <source>
        <dbReference type="Proteomes" id="UP000298656"/>
    </source>
</evidence>